<evidence type="ECO:0000313" key="4">
    <source>
        <dbReference type="Proteomes" id="UP000283530"/>
    </source>
</evidence>
<dbReference type="PANTHER" id="PTHR21068:SF36">
    <property type="entry name" value="SENESCENCE_DEHYDRATION-ASSOCIATED PROTEIN-LIKE PROTEIN"/>
    <property type="match status" value="1"/>
</dbReference>
<feature type="domain" description="Senescence" evidence="2">
    <location>
        <begin position="181"/>
        <end position="373"/>
    </location>
</feature>
<sequence length="394" mass="42290">MLHCFRSARNKSIEPPPKTVTSETSIPLRSEAPMTKTNEEILITIPGATLHLVEGGETTELDKGELAIIRLTQENVVLATLIKIGTDLQWPLTKDEPVIKLDQLHYLFSLPSDDGSFLNYGVTFSKPNSGLAVLDSFFMENSCFSSPSTTTAAAAKSSYPPGVYWKDFAPRVDDYNGVLAKAIAGGTGEIIKGIFKCSNAYAQQVQKGGEMVRACNEENTKSLSAEGSKRNTSVAGKNEIQKSVKRVRKLSKMTEKMSKSLLDGVLFATGSVTKPLIRSQAGKAFLNTVPGEVLLATLDAVNKVIDAAEVAEKQAFSATSGAVKGAVSRRFGESAGEVTEDVLATAGHAVGTAWNIFKIRKAINPKSSLPSAAVKNAVKKKPDVYFGRNLESDR</sequence>
<dbReference type="Pfam" id="PF06911">
    <property type="entry name" value="Senescence"/>
    <property type="match status" value="1"/>
</dbReference>
<evidence type="ECO:0000313" key="3">
    <source>
        <dbReference type="EMBL" id="RWR78253.1"/>
    </source>
</evidence>
<comment type="caution">
    <text evidence="3">The sequence shown here is derived from an EMBL/GenBank/DDBJ whole genome shotgun (WGS) entry which is preliminary data.</text>
</comment>
<dbReference type="Proteomes" id="UP000283530">
    <property type="component" value="Unassembled WGS sequence"/>
</dbReference>
<feature type="region of interest" description="Disordered" evidence="1">
    <location>
        <begin position="1"/>
        <end position="31"/>
    </location>
</feature>
<evidence type="ECO:0000259" key="2">
    <source>
        <dbReference type="Pfam" id="PF06911"/>
    </source>
</evidence>
<evidence type="ECO:0000256" key="1">
    <source>
        <dbReference type="SAM" id="MobiDB-lite"/>
    </source>
</evidence>
<dbReference type="OrthoDB" id="1719420at2759"/>
<keyword evidence="4" id="KW-1185">Reference proteome</keyword>
<proteinExistence type="predicted"/>
<dbReference type="InterPro" id="IPR045036">
    <property type="entry name" value="Spartin-like"/>
</dbReference>
<dbReference type="PANTHER" id="PTHR21068">
    <property type="entry name" value="SPARTIN"/>
    <property type="match status" value="1"/>
</dbReference>
<accession>A0A443NIB0</accession>
<dbReference type="AlphaFoldDB" id="A0A443NIB0"/>
<dbReference type="EMBL" id="QPKB01000002">
    <property type="protein sequence ID" value="RWR78253.1"/>
    <property type="molecule type" value="Genomic_DNA"/>
</dbReference>
<organism evidence="3 4">
    <name type="scientific">Cinnamomum micranthum f. kanehirae</name>
    <dbReference type="NCBI Taxonomy" id="337451"/>
    <lineage>
        <taxon>Eukaryota</taxon>
        <taxon>Viridiplantae</taxon>
        <taxon>Streptophyta</taxon>
        <taxon>Embryophyta</taxon>
        <taxon>Tracheophyta</taxon>
        <taxon>Spermatophyta</taxon>
        <taxon>Magnoliopsida</taxon>
        <taxon>Magnoliidae</taxon>
        <taxon>Laurales</taxon>
        <taxon>Lauraceae</taxon>
        <taxon>Cinnamomum</taxon>
    </lineage>
</organism>
<dbReference type="GO" id="GO:0005886">
    <property type="term" value="C:plasma membrane"/>
    <property type="evidence" value="ECO:0007669"/>
    <property type="project" value="TreeGrafter"/>
</dbReference>
<name>A0A443NIB0_9MAGN</name>
<dbReference type="InterPro" id="IPR009686">
    <property type="entry name" value="Senescence/spartin_C"/>
</dbReference>
<protein>
    <submittedName>
        <fullName evidence="3">Senescence/dehydration-associated protein, chloroplastic</fullName>
    </submittedName>
</protein>
<gene>
    <name evidence="3" type="ORF">CKAN_00677700</name>
</gene>
<reference evidence="3 4" key="1">
    <citation type="journal article" date="2019" name="Nat. Plants">
        <title>Stout camphor tree genome fills gaps in understanding of flowering plant genome evolution.</title>
        <authorList>
            <person name="Chaw S.M."/>
            <person name="Liu Y.C."/>
            <person name="Wu Y.W."/>
            <person name="Wang H.Y."/>
            <person name="Lin C.I."/>
            <person name="Wu C.S."/>
            <person name="Ke H.M."/>
            <person name="Chang L.Y."/>
            <person name="Hsu C.Y."/>
            <person name="Yang H.T."/>
            <person name="Sudianto E."/>
            <person name="Hsu M.H."/>
            <person name="Wu K.P."/>
            <person name="Wang L.N."/>
            <person name="Leebens-Mack J.H."/>
            <person name="Tsai I.J."/>
        </authorList>
    </citation>
    <scope>NUCLEOTIDE SEQUENCE [LARGE SCALE GENOMIC DNA]</scope>
    <source>
        <strain evidence="4">cv. Chaw 1501</strain>
        <tissue evidence="3">Young leaves</tissue>
    </source>
</reference>